<keyword evidence="1" id="KW-1133">Transmembrane helix</keyword>
<keyword evidence="1" id="KW-0812">Transmembrane</keyword>
<feature type="transmembrane region" description="Helical" evidence="1">
    <location>
        <begin position="32"/>
        <end position="53"/>
    </location>
</feature>
<accession>A0ABM7T3C6</accession>
<keyword evidence="3" id="KW-1185">Reference proteome</keyword>
<reference evidence="3" key="1">
    <citation type="submission" date="2021-07" db="EMBL/GenBank/DDBJ databases">
        <title>Complete genome sequencing of a Clostridium isolate.</title>
        <authorList>
            <person name="Ueki A."/>
            <person name="Tonouchi A."/>
        </authorList>
    </citation>
    <scope>NUCLEOTIDE SEQUENCE [LARGE SCALE GENOMIC DNA]</scope>
    <source>
        <strain evidence="3">C5S11</strain>
    </source>
</reference>
<dbReference type="RefSeq" id="WP_224037900.1">
    <property type="nucleotide sequence ID" value="NZ_AP024849.1"/>
</dbReference>
<protein>
    <submittedName>
        <fullName evidence="2">Uncharacterized protein</fullName>
    </submittedName>
</protein>
<keyword evidence="1" id="KW-0472">Membrane</keyword>
<dbReference type="EMBL" id="AP024849">
    <property type="protein sequence ID" value="BCZ46416.1"/>
    <property type="molecule type" value="Genomic_DNA"/>
</dbReference>
<gene>
    <name evidence="2" type="ORF">psyc5s11_24830</name>
</gene>
<organism evidence="2 3">
    <name type="scientific">Clostridium gelidum</name>
    <dbReference type="NCBI Taxonomy" id="704125"/>
    <lineage>
        <taxon>Bacteria</taxon>
        <taxon>Bacillati</taxon>
        <taxon>Bacillota</taxon>
        <taxon>Clostridia</taxon>
        <taxon>Eubacteriales</taxon>
        <taxon>Clostridiaceae</taxon>
        <taxon>Clostridium</taxon>
    </lineage>
</organism>
<proteinExistence type="predicted"/>
<evidence type="ECO:0000313" key="3">
    <source>
        <dbReference type="Proteomes" id="UP000824633"/>
    </source>
</evidence>
<name>A0ABM7T3C6_9CLOT</name>
<feature type="transmembrane region" description="Helical" evidence="1">
    <location>
        <begin position="5"/>
        <end position="26"/>
    </location>
</feature>
<evidence type="ECO:0000313" key="2">
    <source>
        <dbReference type="EMBL" id="BCZ46416.1"/>
    </source>
</evidence>
<evidence type="ECO:0000256" key="1">
    <source>
        <dbReference type="SAM" id="Phobius"/>
    </source>
</evidence>
<sequence>MDKVFYGIVAMISFYIFNFLLMLIFEKIFPNTFTYAGVVTLCGVIIVCTCIIVEKLNKIIHQLNDQNNKNN</sequence>
<dbReference type="Proteomes" id="UP000824633">
    <property type="component" value="Chromosome"/>
</dbReference>